<dbReference type="GO" id="GO:0016757">
    <property type="term" value="F:glycosyltransferase activity"/>
    <property type="evidence" value="ECO:0007669"/>
    <property type="project" value="InterPro"/>
</dbReference>
<dbReference type="PANTHER" id="PTHR45947:SF3">
    <property type="entry name" value="SULFOQUINOVOSYL TRANSFERASE SQD2"/>
    <property type="match status" value="1"/>
</dbReference>
<proteinExistence type="predicted"/>
<feature type="domain" description="Glycosyl transferase family 1" evidence="1">
    <location>
        <begin position="192"/>
        <end position="319"/>
    </location>
</feature>
<evidence type="ECO:0000259" key="1">
    <source>
        <dbReference type="Pfam" id="PF00534"/>
    </source>
</evidence>
<dbReference type="SUPFAM" id="SSF53756">
    <property type="entry name" value="UDP-Glycosyltransferase/glycogen phosphorylase"/>
    <property type="match status" value="1"/>
</dbReference>
<evidence type="ECO:0000313" key="3">
    <source>
        <dbReference type="EMBL" id="SVA63148.1"/>
    </source>
</evidence>
<dbReference type="Gene3D" id="3.40.50.2000">
    <property type="entry name" value="Glycogen Phosphorylase B"/>
    <property type="match status" value="2"/>
</dbReference>
<dbReference type="PANTHER" id="PTHR45947">
    <property type="entry name" value="SULFOQUINOVOSYL TRANSFERASE SQD2"/>
    <property type="match status" value="1"/>
</dbReference>
<dbReference type="Pfam" id="PF00534">
    <property type="entry name" value="Glycos_transf_1"/>
    <property type="match status" value="1"/>
</dbReference>
<protein>
    <recommendedName>
        <fullName evidence="4">Glycosyltransferase subfamily 4-like N-terminal domain-containing protein</fullName>
    </recommendedName>
</protein>
<dbReference type="AlphaFoldDB" id="A0A381XEL1"/>
<dbReference type="InterPro" id="IPR050194">
    <property type="entry name" value="Glycosyltransferase_grp1"/>
</dbReference>
<feature type="domain" description="Glycosyltransferase subfamily 4-like N-terminal" evidence="2">
    <location>
        <begin position="18"/>
        <end position="183"/>
    </location>
</feature>
<dbReference type="Pfam" id="PF13439">
    <property type="entry name" value="Glyco_transf_4"/>
    <property type="match status" value="1"/>
</dbReference>
<dbReference type="InterPro" id="IPR028098">
    <property type="entry name" value="Glyco_trans_4-like_N"/>
</dbReference>
<evidence type="ECO:0000259" key="2">
    <source>
        <dbReference type="Pfam" id="PF13439"/>
    </source>
</evidence>
<organism evidence="3">
    <name type="scientific">marine metagenome</name>
    <dbReference type="NCBI Taxonomy" id="408172"/>
    <lineage>
        <taxon>unclassified sequences</taxon>
        <taxon>metagenomes</taxon>
        <taxon>ecological metagenomes</taxon>
    </lineage>
</organism>
<name>A0A381XEL1_9ZZZZ</name>
<evidence type="ECO:0008006" key="4">
    <source>
        <dbReference type="Google" id="ProtNLM"/>
    </source>
</evidence>
<dbReference type="CDD" id="cd03812">
    <property type="entry name" value="GT4_CapH-like"/>
    <property type="match status" value="1"/>
</dbReference>
<dbReference type="EMBL" id="UINC01014890">
    <property type="protein sequence ID" value="SVA63148.1"/>
    <property type="molecule type" value="Genomic_DNA"/>
</dbReference>
<sequence length="381" mass="43594">MDNNQKNHILHVIYNMEPGGIENWLMNLLRVFNRDLFQIDFLFHTTKASTYDKEILDLGSNILRCPWPKRPLKYSRNLKKLIKKYGPYDVIHSHVHHFSGWVLRSAHQAGIPIRIAHSHSNISTIISQSNWIRKVYYIYMKHLVKRYATVGIAASEQAAVALFDHKWKTDQRWQVIPCGINVDLFKEPVDQSAVRRKLGIPPESFVVGHVGRFSEEKNHLFIIDVFSEVIRKDPSVRLVLVGDGKHLSNIKKLSQKKGLNKKIIFTGSRNNVAELMLGAMDVFLFPSLWEGLGLALVEAQAAGIPCVLSEHIPYEADVLLPLINRLPLSESVGKWAETIFDIRQMKKGKTISRKNSLQMVLNSSFNLDVGKLKLESIYKQE</sequence>
<dbReference type="InterPro" id="IPR001296">
    <property type="entry name" value="Glyco_trans_1"/>
</dbReference>
<reference evidence="3" key="1">
    <citation type="submission" date="2018-05" db="EMBL/GenBank/DDBJ databases">
        <authorList>
            <person name="Lanie J.A."/>
            <person name="Ng W.-L."/>
            <person name="Kazmierczak K.M."/>
            <person name="Andrzejewski T.M."/>
            <person name="Davidsen T.M."/>
            <person name="Wayne K.J."/>
            <person name="Tettelin H."/>
            <person name="Glass J.I."/>
            <person name="Rusch D."/>
            <person name="Podicherti R."/>
            <person name="Tsui H.-C.T."/>
            <person name="Winkler M.E."/>
        </authorList>
    </citation>
    <scope>NUCLEOTIDE SEQUENCE</scope>
</reference>
<gene>
    <name evidence="3" type="ORF">METZ01_LOCUS116002</name>
</gene>
<accession>A0A381XEL1</accession>